<protein>
    <recommendedName>
        <fullName evidence="4">Histidine protein methyltransferase 1 homolog</fullName>
    </recommendedName>
</protein>
<feature type="region of interest" description="Disordered" evidence="1">
    <location>
        <begin position="265"/>
        <end position="284"/>
    </location>
</feature>
<dbReference type="PANTHER" id="PTHR14614">
    <property type="entry name" value="HEPATOCELLULAR CARCINOMA-ASSOCIATED ANTIGEN"/>
    <property type="match status" value="1"/>
</dbReference>
<dbReference type="Proteomes" id="UP000507222">
    <property type="component" value="Unassembled WGS sequence"/>
</dbReference>
<accession>A0A6J5TIB3</accession>
<organism evidence="2 3">
    <name type="scientific">Prunus armeniaca</name>
    <name type="common">Apricot</name>
    <name type="synonym">Armeniaca vulgaris</name>
    <dbReference type="NCBI Taxonomy" id="36596"/>
    <lineage>
        <taxon>Eukaryota</taxon>
        <taxon>Viridiplantae</taxon>
        <taxon>Streptophyta</taxon>
        <taxon>Embryophyta</taxon>
        <taxon>Tracheophyta</taxon>
        <taxon>Spermatophyta</taxon>
        <taxon>Magnoliopsida</taxon>
        <taxon>eudicotyledons</taxon>
        <taxon>Gunneridae</taxon>
        <taxon>Pentapetalae</taxon>
        <taxon>rosids</taxon>
        <taxon>fabids</taxon>
        <taxon>Rosales</taxon>
        <taxon>Rosaceae</taxon>
        <taxon>Amygdaloideae</taxon>
        <taxon>Amygdaleae</taxon>
        <taxon>Prunus</taxon>
    </lineage>
</organism>
<feature type="compositionally biased region" description="Polar residues" evidence="1">
    <location>
        <begin position="273"/>
        <end position="284"/>
    </location>
</feature>
<gene>
    <name evidence="2" type="ORF">CURHAP_LOCUS4359</name>
</gene>
<name>A0A6J5TIB3_PRUAR</name>
<evidence type="ECO:0000313" key="3">
    <source>
        <dbReference type="Proteomes" id="UP000507222"/>
    </source>
</evidence>
<feature type="compositionally biased region" description="Polar residues" evidence="1">
    <location>
        <begin position="332"/>
        <end position="341"/>
    </location>
</feature>
<evidence type="ECO:0008006" key="4">
    <source>
        <dbReference type="Google" id="ProtNLM"/>
    </source>
</evidence>
<dbReference type="SUPFAM" id="SSF53335">
    <property type="entry name" value="S-adenosyl-L-methionine-dependent methyltransferases"/>
    <property type="match status" value="1"/>
</dbReference>
<dbReference type="EMBL" id="CAEKDK010000001">
    <property type="protein sequence ID" value="CAB4263690.1"/>
    <property type="molecule type" value="Genomic_DNA"/>
</dbReference>
<dbReference type="InterPro" id="IPR029063">
    <property type="entry name" value="SAM-dependent_MTases_sf"/>
</dbReference>
<dbReference type="AlphaFoldDB" id="A0A6J5TIB3"/>
<evidence type="ECO:0000313" key="2">
    <source>
        <dbReference type="EMBL" id="CAB4263690.1"/>
    </source>
</evidence>
<dbReference type="PANTHER" id="PTHR14614:SF43">
    <property type="entry name" value="OS04G0492400 PROTEIN"/>
    <property type="match status" value="1"/>
</dbReference>
<dbReference type="InterPro" id="IPR019410">
    <property type="entry name" value="Methyltransf_16"/>
</dbReference>
<sequence>MPPIPPPSYLLQFHEDFVSKITLAFYNICKNDTKPNQSQWSSPQLQPSVSGSLGNSVCFTVQGLPRIQILVLNFSSKFGIFVSAVKDCRSRELSSRHQGTMRAPSLLAQCLPGLVPHEKGSHNVSSISEREPHLPSPAVEIVPSKTAHPYKYAGENIELQGLNVFKGRVSVSDIIGFNSSEMISKPDGHLKSWDSSIDLVNVLKHEIRDGQLSFRGKRVVELGCNYGLPGIFACLKGASTVHFQDLNAETIRCTTIPNVLANLEQARDKQSRQPESPLTPSRQTLTQSVHFYAGDWEELPTVLSVVRNDGFEATTGMHLSFSEEDFMDGCSSQDGSILAQESSSRRSRKLSGSRAWERASETEQGGGYDIILMTEIPYSLTSLKKFYGLIKKCLRPPYGVLYLAMKKNYVGFNSGARHLKSLVDEEGIFGAHLVKEMSDRDVWKFFLK</sequence>
<feature type="region of interest" description="Disordered" evidence="1">
    <location>
        <begin position="332"/>
        <end position="353"/>
    </location>
</feature>
<evidence type="ECO:0000256" key="1">
    <source>
        <dbReference type="SAM" id="MobiDB-lite"/>
    </source>
</evidence>
<dbReference type="Gene3D" id="3.40.50.150">
    <property type="entry name" value="Vaccinia Virus protein VP39"/>
    <property type="match status" value="1"/>
</dbReference>
<reference evidence="2 3" key="1">
    <citation type="submission" date="2020-05" db="EMBL/GenBank/DDBJ databases">
        <authorList>
            <person name="Campoy J."/>
            <person name="Schneeberger K."/>
            <person name="Spophaly S."/>
        </authorList>
    </citation>
    <scope>NUCLEOTIDE SEQUENCE [LARGE SCALE GENOMIC DNA]</scope>
    <source>
        <strain evidence="2">PruArmRojPasFocal</strain>
    </source>
</reference>
<proteinExistence type="predicted"/>